<dbReference type="InterPro" id="IPR029044">
    <property type="entry name" value="Nucleotide-diphossugar_trans"/>
</dbReference>
<dbReference type="GO" id="GO:0005085">
    <property type="term" value="F:guanyl-nucleotide exchange factor activity"/>
    <property type="evidence" value="ECO:0007669"/>
    <property type="project" value="InterPro"/>
</dbReference>
<dbReference type="PANTHER" id="PTHR45887">
    <property type="entry name" value="TRANSLATION INITIATION FACTOR EIF-2B SUBUNIT EPSILON"/>
    <property type="match status" value="1"/>
</dbReference>
<dbReference type="GO" id="GO:0003743">
    <property type="term" value="F:translation initiation factor activity"/>
    <property type="evidence" value="ECO:0007669"/>
    <property type="project" value="TreeGrafter"/>
</dbReference>
<dbReference type="EMBL" id="CAXKWB010028354">
    <property type="protein sequence ID" value="CAL4133685.1"/>
    <property type="molecule type" value="Genomic_DNA"/>
</dbReference>
<protein>
    <recommendedName>
        <fullName evidence="4">Translation initiation factor eIF2B subunit epsilon</fullName>
    </recommendedName>
    <alternativeName>
        <fullName evidence="5">eIF2B GDP-GTP exchange factor subunit epsilon</fullName>
    </alternativeName>
</protein>
<gene>
    <name evidence="9" type="ORF">MNOR_LOCUS27251</name>
</gene>
<evidence type="ECO:0000256" key="2">
    <source>
        <dbReference type="ARBA" id="ARBA00007878"/>
    </source>
</evidence>
<evidence type="ECO:0000259" key="8">
    <source>
        <dbReference type="PROSITE" id="PS51363"/>
    </source>
</evidence>
<proteinExistence type="inferred from homology"/>
<dbReference type="InterPro" id="IPR056764">
    <property type="entry name" value="LbH_EIF2B3/5"/>
</dbReference>
<feature type="domain" description="W2" evidence="8">
    <location>
        <begin position="493"/>
        <end position="668"/>
    </location>
</feature>
<keyword evidence="3" id="KW-0963">Cytoplasm</keyword>
<dbReference type="CDD" id="cd11558">
    <property type="entry name" value="W2_eIF2B_epsilon"/>
    <property type="match status" value="1"/>
</dbReference>
<feature type="region of interest" description="Disordered" evidence="7">
    <location>
        <begin position="459"/>
        <end position="504"/>
    </location>
</feature>
<evidence type="ECO:0000256" key="7">
    <source>
        <dbReference type="SAM" id="MobiDB-lite"/>
    </source>
</evidence>
<dbReference type="AlphaFoldDB" id="A0AAV2RRG1"/>
<evidence type="ECO:0000256" key="5">
    <source>
        <dbReference type="ARBA" id="ARBA00044345"/>
    </source>
</evidence>
<comment type="caution">
    <text evidence="9">The sequence shown here is derived from an EMBL/GenBank/DDBJ whole genome shotgun (WGS) entry which is preliminary data.</text>
</comment>
<dbReference type="Gene3D" id="1.25.40.180">
    <property type="match status" value="1"/>
</dbReference>
<dbReference type="Pfam" id="PF25084">
    <property type="entry name" value="LbH_EIF2B"/>
    <property type="match status" value="1"/>
</dbReference>
<dbReference type="PROSITE" id="PS51363">
    <property type="entry name" value="W2"/>
    <property type="match status" value="1"/>
</dbReference>
<dbReference type="Gene3D" id="3.90.550.10">
    <property type="entry name" value="Spore Coat Polysaccharide Biosynthesis Protein SpsA, Chain A"/>
    <property type="match status" value="1"/>
</dbReference>
<evidence type="ECO:0000313" key="10">
    <source>
        <dbReference type="Proteomes" id="UP001497623"/>
    </source>
</evidence>
<dbReference type="InterPro" id="IPR016024">
    <property type="entry name" value="ARM-type_fold"/>
</dbReference>
<keyword evidence="10" id="KW-1185">Reference proteome</keyword>
<dbReference type="InterPro" id="IPR044123">
    <property type="entry name" value="W2_eIF2B_epsilon"/>
</dbReference>
<dbReference type="SUPFAM" id="SSF53448">
    <property type="entry name" value="Nucleotide-diphospho-sugar transferases"/>
    <property type="match status" value="1"/>
</dbReference>
<dbReference type="PANTHER" id="PTHR45887:SF1">
    <property type="entry name" value="TRANSLATION INITIATION FACTOR EIF-2B SUBUNIT EPSILON"/>
    <property type="match status" value="1"/>
</dbReference>
<dbReference type="Proteomes" id="UP001497623">
    <property type="component" value="Unassembled WGS sequence"/>
</dbReference>
<dbReference type="Pfam" id="PF02020">
    <property type="entry name" value="W2"/>
    <property type="match status" value="1"/>
</dbReference>
<name>A0AAV2RRG1_MEGNR</name>
<reference evidence="9 10" key="1">
    <citation type="submission" date="2024-05" db="EMBL/GenBank/DDBJ databases">
        <authorList>
            <person name="Wallberg A."/>
        </authorList>
    </citation>
    <scope>NUCLEOTIDE SEQUENCE [LARGE SCALE GENOMIC DNA]</scope>
</reference>
<feature type="compositionally biased region" description="Acidic residues" evidence="7">
    <location>
        <begin position="467"/>
        <end position="497"/>
    </location>
</feature>
<organism evidence="9 10">
    <name type="scientific">Meganyctiphanes norvegica</name>
    <name type="common">Northern krill</name>
    <name type="synonym">Thysanopoda norvegica</name>
    <dbReference type="NCBI Taxonomy" id="48144"/>
    <lineage>
        <taxon>Eukaryota</taxon>
        <taxon>Metazoa</taxon>
        <taxon>Ecdysozoa</taxon>
        <taxon>Arthropoda</taxon>
        <taxon>Crustacea</taxon>
        <taxon>Multicrustacea</taxon>
        <taxon>Malacostraca</taxon>
        <taxon>Eumalacostraca</taxon>
        <taxon>Eucarida</taxon>
        <taxon>Euphausiacea</taxon>
        <taxon>Euphausiidae</taxon>
        <taxon>Meganyctiphanes</taxon>
    </lineage>
</organism>
<dbReference type="GO" id="GO:0005851">
    <property type="term" value="C:eukaryotic translation initiation factor 2B complex"/>
    <property type="evidence" value="ECO:0007669"/>
    <property type="project" value="TreeGrafter"/>
</dbReference>
<evidence type="ECO:0000256" key="3">
    <source>
        <dbReference type="ARBA" id="ARBA00022490"/>
    </source>
</evidence>
<sequence>MGKKIFQDNKQILLNVIYIPKLFQHIVKSTQKSLLPLVNTPLLDYTLDWLERCQVDEAIVYCKAQPHANALRQHCLDFGKHRGPGGLRVVVVASEDCCSLGDALRDLYEKSLLKDDFIIVNGDIVANLDLQDLLKKHKDRRTSDKSAIMTCVYVKSDGIESEDSNDDAVTLISDAVSNKILVPPKAYEHGKLSIPTEVVAGHSELQLIPCVRDPGIAICSEVIPSLFSDNFDYGTRESLVRGVIEQEELLGYSIFSEVVEGVYASRVTSLAKYQTISGEIVSRFAYPLVPEVSLTSHRIRYHYDPFTNNYWDNSAKFSNSSIGAGVVVGAGSEISVGSYLDSTIVGDHCNIGSNVKTTNAYIMNHIKVKENCNIQESFVGSSAEMLENVTLHPCCVMGRGVKVGPNITCSAHTRLMVHPPKDEFDDDIKNEEVDIKVCGSKGQAFIFTPEDDEFLASSLWRGREKATDEEEDDEDENDMEDDDEEEEEDHMIEDEDERKENEFKREVTDSLMNGLREKTACENIVLEINSSRHAYNISMEDVLTSVIHGILRSGENLGDKSEEELWKGVKTSIAAFKDVLLNYVKKPRDQIITLNAIEQLVEESTQYIPLVQKILYELNQTHEILDDQVVVHWYKKGGAHTAVFSKIKPSISRFIEWLEQEDSDDEDEDNNQ</sequence>
<dbReference type="Gene3D" id="2.160.10.10">
    <property type="entry name" value="Hexapeptide repeat proteins"/>
    <property type="match status" value="1"/>
</dbReference>
<evidence type="ECO:0000256" key="4">
    <source>
        <dbReference type="ARBA" id="ARBA00044144"/>
    </source>
</evidence>
<dbReference type="InterPro" id="IPR051956">
    <property type="entry name" value="eIF2B_epsilon"/>
</dbReference>
<evidence type="ECO:0000313" key="9">
    <source>
        <dbReference type="EMBL" id="CAL4133685.1"/>
    </source>
</evidence>
<dbReference type="SMART" id="SM00515">
    <property type="entry name" value="eIF5C"/>
    <property type="match status" value="1"/>
</dbReference>
<comment type="subcellular location">
    <subcellularLocation>
        <location evidence="1">Cytoplasm</location>
        <location evidence="1">Cytosol</location>
    </subcellularLocation>
</comment>
<dbReference type="InterPro" id="IPR003307">
    <property type="entry name" value="W2_domain"/>
</dbReference>
<comment type="subunit">
    <text evidence="6">Component of the translation initiation factor 2B (eIF2B) complex which is a heterodecamer of two sets of five different subunits: alpha, beta, gamma, delta and epsilon. Subunits alpha, beta and delta comprise a regulatory subcomplex and subunits epsilon and gamma comprise a catalytic subcomplex. Within the complex, the hexameric regulatory complex resides at the center, with the two heterodimeric catalytic subcomplexes bound on opposite sides.</text>
</comment>
<comment type="similarity">
    <text evidence="2">Belongs to the eIF-2B gamma/epsilon subunits family.</text>
</comment>
<feature type="non-terminal residue" evidence="9">
    <location>
        <position position="672"/>
    </location>
</feature>
<dbReference type="GO" id="GO:0031369">
    <property type="term" value="F:translation initiation factor binding"/>
    <property type="evidence" value="ECO:0007669"/>
    <property type="project" value="InterPro"/>
</dbReference>
<evidence type="ECO:0000256" key="1">
    <source>
        <dbReference type="ARBA" id="ARBA00004514"/>
    </source>
</evidence>
<evidence type="ECO:0000256" key="6">
    <source>
        <dbReference type="ARBA" id="ARBA00046432"/>
    </source>
</evidence>
<accession>A0AAV2RRG1</accession>
<dbReference type="SUPFAM" id="SSF48371">
    <property type="entry name" value="ARM repeat"/>
    <property type="match status" value="1"/>
</dbReference>